<name>A0A6J6EFV5_9ZZZZ</name>
<dbReference type="InterPro" id="IPR014825">
    <property type="entry name" value="DNA_alkylation"/>
</dbReference>
<dbReference type="Gene3D" id="1.25.10.90">
    <property type="match status" value="1"/>
</dbReference>
<evidence type="ECO:0000313" key="1">
    <source>
        <dbReference type="EMBL" id="CAB4574155.1"/>
    </source>
</evidence>
<dbReference type="PANTHER" id="PTHR34070">
    <property type="entry name" value="ARMADILLO-TYPE FOLD"/>
    <property type="match status" value="1"/>
</dbReference>
<organism evidence="1">
    <name type="scientific">freshwater metagenome</name>
    <dbReference type="NCBI Taxonomy" id="449393"/>
    <lineage>
        <taxon>unclassified sequences</taxon>
        <taxon>metagenomes</taxon>
        <taxon>ecological metagenomes</taxon>
    </lineage>
</organism>
<accession>A0A6J6EFV5</accession>
<dbReference type="Pfam" id="PF08713">
    <property type="entry name" value="DNA_alkylation"/>
    <property type="match status" value="1"/>
</dbReference>
<dbReference type="EMBL" id="CAEZTN010000030">
    <property type="protein sequence ID" value="CAB4574155.1"/>
    <property type="molecule type" value="Genomic_DNA"/>
</dbReference>
<protein>
    <submittedName>
        <fullName evidence="1">Unannotated protein</fullName>
    </submittedName>
</protein>
<dbReference type="PANTHER" id="PTHR34070:SF1">
    <property type="entry name" value="DNA ALKYLATION REPAIR PROTEIN"/>
    <property type="match status" value="1"/>
</dbReference>
<proteinExistence type="predicted"/>
<gene>
    <name evidence="1" type="ORF">UFOPK1689_00876</name>
</gene>
<dbReference type="SUPFAM" id="SSF48371">
    <property type="entry name" value="ARM repeat"/>
    <property type="match status" value="1"/>
</dbReference>
<sequence>MSAALVVNAIQNKANATQARHSQRFFKTSKGEYGYGDVFLGVPVPQLRKIATEHKDLTLPQIEKLVASKFHEVRFCGLVILTMQFNSATNGVEHKKFFDFYMKQLKAERVNNWDLIDVTAPTIGQYLIGSGSSTQMLLKLAKNSSLWQRRAAIVFTFAFIREGIPQPTLVVAKQLLHDDEDLIHKATGWMLREMGKRNPIELRKFLEENVSVMPRTMLRYSIEKFSAVERKKWLAK</sequence>
<dbReference type="AlphaFoldDB" id="A0A6J6EFV5"/>
<reference evidence="1" key="1">
    <citation type="submission" date="2020-05" db="EMBL/GenBank/DDBJ databases">
        <authorList>
            <person name="Chiriac C."/>
            <person name="Salcher M."/>
            <person name="Ghai R."/>
            <person name="Kavagutti S V."/>
        </authorList>
    </citation>
    <scope>NUCLEOTIDE SEQUENCE</scope>
</reference>
<dbReference type="CDD" id="cd06561">
    <property type="entry name" value="AlkD_like"/>
    <property type="match status" value="1"/>
</dbReference>
<dbReference type="InterPro" id="IPR016024">
    <property type="entry name" value="ARM-type_fold"/>
</dbReference>